<keyword evidence="2" id="KW-0479">Metal-binding</keyword>
<dbReference type="Pfam" id="PF13806">
    <property type="entry name" value="Rieske_2"/>
    <property type="match status" value="1"/>
</dbReference>
<organism evidence="8 9">
    <name type="scientific">Paenibacillus bovis</name>
    <dbReference type="NCBI Taxonomy" id="1616788"/>
    <lineage>
        <taxon>Bacteria</taxon>
        <taxon>Bacillati</taxon>
        <taxon>Bacillota</taxon>
        <taxon>Bacilli</taxon>
        <taxon>Bacillales</taxon>
        <taxon>Paenibacillaceae</taxon>
        <taxon>Paenibacillus</taxon>
    </lineage>
</organism>
<dbReference type="Gene3D" id="2.102.10.10">
    <property type="entry name" value="Rieske [2Fe-2S] iron-sulphur domain"/>
    <property type="match status" value="1"/>
</dbReference>
<dbReference type="GO" id="GO:0042128">
    <property type="term" value="P:nitrate assimilation"/>
    <property type="evidence" value="ECO:0007669"/>
    <property type="project" value="UniProtKB-KW"/>
</dbReference>
<dbReference type="InterPro" id="IPR012748">
    <property type="entry name" value="Rieske-like_NirD"/>
</dbReference>
<proteinExistence type="predicted"/>
<keyword evidence="6" id="KW-0534">Nitrate assimilation</keyword>
<sequence length="124" mass="13582">MSSSAADPNYTYYEVGSIDDFMERVGRRVIIGEQEIALFKTSDGALYALENKSPGPKGGTLVEGMVSEHILFDPICDWRIRMTDGQVLDPDTGQVTTYPVLLSGERVHIGIPKSGGESDNDQRT</sequence>
<dbReference type="InterPro" id="IPR017941">
    <property type="entry name" value="Rieske_2Fe-2S"/>
</dbReference>
<dbReference type="STRING" id="1616788.AR543_13955"/>
<evidence type="ECO:0000256" key="1">
    <source>
        <dbReference type="ARBA" id="ARBA00022714"/>
    </source>
</evidence>
<dbReference type="AlphaFoldDB" id="A0A172ZIP3"/>
<evidence type="ECO:0000313" key="9">
    <source>
        <dbReference type="Proteomes" id="UP000078148"/>
    </source>
</evidence>
<evidence type="ECO:0000256" key="6">
    <source>
        <dbReference type="ARBA" id="ARBA00023063"/>
    </source>
</evidence>
<reference evidence="9" key="1">
    <citation type="submission" date="2015-10" db="EMBL/GenBank/DDBJ databases">
        <title>Genome of Paenibacillus bovis sp. nov.</title>
        <authorList>
            <person name="Wu Z."/>
            <person name="Gao C."/>
            <person name="Liu Z."/>
            <person name="Zheng H."/>
        </authorList>
    </citation>
    <scope>NUCLEOTIDE SEQUENCE [LARGE SCALE GENOMIC DNA]</scope>
    <source>
        <strain evidence="9">BD3526</strain>
    </source>
</reference>
<keyword evidence="9" id="KW-1185">Reference proteome</keyword>
<accession>A0A172ZIP3</accession>
<evidence type="ECO:0000259" key="7">
    <source>
        <dbReference type="PROSITE" id="PS51296"/>
    </source>
</evidence>
<gene>
    <name evidence="8" type="ORF">AR543_13955</name>
</gene>
<evidence type="ECO:0000256" key="3">
    <source>
        <dbReference type="ARBA" id="ARBA00023002"/>
    </source>
</evidence>
<evidence type="ECO:0000313" key="8">
    <source>
        <dbReference type="EMBL" id="ANF97000.1"/>
    </source>
</evidence>
<keyword evidence="3" id="KW-0560">Oxidoreductase</keyword>
<dbReference type="RefSeq" id="WP_060535111.1">
    <property type="nucleotide sequence ID" value="NZ_CP013023.1"/>
</dbReference>
<dbReference type="PROSITE" id="PS51296">
    <property type="entry name" value="RIESKE"/>
    <property type="match status" value="1"/>
</dbReference>
<dbReference type="GO" id="GO:0016705">
    <property type="term" value="F:oxidoreductase activity, acting on paired donors, with incorporation or reduction of molecular oxygen"/>
    <property type="evidence" value="ECO:0007669"/>
    <property type="project" value="UniProtKB-ARBA"/>
</dbReference>
<reference evidence="8 9" key="2">
    <citation type="journal article" date="2016" name="Int. J. Syst. Evol. Microbiol.">
        <title>Paenibacillus bovis sp. nov., isolated from raw yak (Bos grunniens) milk.</title>
        <authorList>
            <person name="Gao C."/>
            <person name="Han J."/>
            <person name="Liu Z."/>
            <person name="Xu X."/>
            <person name="Hang F."/>
            <person name="Wu Z."/>
        </authorList>
    </citation>
    <scope>NUCLEOTIDE SEQUENCE [LARGE SCALE GENOMIC DNA]</scope>
    <source>
        <strain evidence="8 9">BD3526</strain>
    </source>
</reference>
<evidence type="ECO:0000256" key="5">
    <source>
        <dbReference type="ARBA" id="ARBA00023014"/>
    </source>
</evidence>
<keyword evidence="1" id="KW-0001">2Fe-2S</keyword>
<dbReference type="SUPFAM" id="SSF50022">
    <property type="entry name" value="ISP domain"/>
    <property type="match status" value="1"/>
</dbReference>
<dbReference type="InterPro" id="IPR036922">
    <property type="entry name" value="Rieske_2Fe-2S_sf"/>
</dbReference>
<evidence type="ECO:0000256" key="4">
    <source>
        <dbReference type="ARBA" id="ARBA00023004"/>
    </source>
</evidence>
<dbReference type="Proteomes" id="UP000078148">
    <property type="component" value="Chromosome"/>
</dbReference>
<feature type="domain" description="Rieske" evidence="7">
    <location>
        <begin position="13"/>
        <end position="109"/>
    </location>
</feature>
<dbReference type="GO" id="GO:0004497">
    <property type="term" value="F:monooxygenase activity"/>
    <property type="evidence" value="ECO:0007669"/>
    <property type="project" value="UniProtKB-ARBA"/>
</dbReference>
<dbReference type="EMBL" id="CP013023">
    <property type="protein sequence ID" value="ANF97000.1"/>
    <property type="molecule type" value="Genomic_DNA"/>
</dbReference>
<dbReference type="GO" id="GO:0046872">
    <property type="term" value="F:metal ion binding"/>
    <property type="evidence" value="ECO:0007669"/>
    <property type="project" value="UniProtKB-KW"/>
</dbReference>
<keyword evidence="4" id="KW-0408">Iron</keyword>
<dbReference type="KEGG" id="pbv:AR543_13955"/>
<dbReference type="OrthoDB" id="593800at2"/>
<protein>
    <submittedName>
        <fullName evidence="8">Nitrite reductase</fullName>
    </submittedName>
</protein>
<keyword evidence="5" id="KW-0411">Iron-sulfur</keyword>
<dbReference type="GO" id="GO:0051537">
    <property type="term" value="F:2 iron, 2 sulfur cluster binding"/>
    <property type="evidence" value="ECO:0007669"/>
    <property type="project" value="UniProtKB-KW"/>
</dbReference>
<dbReference type="GO" id="GO:0008942">
    <property type="term" value="F:nitrite reductase [NAD(P)H] activity"/>
    <property type="evidence" value="ECO:0007669"/>
    <property type="project" value="InterPro"/>
</dbReference>
<evidence type="ECO:0000256" key="2">
    <source>
        <dbReference type="ARBA" id="ARBA00022723"/>
    </source>
</evidence>
<name>A0A172ZIP3_9BACL</name>